<feature type="transmembrane region" description="Helical" evidence="7">
    <location>
        <begin position="174"/>
        <end position="198"/>
    </location>
</feature>
<evidence type="ECO:0000256" key="4">
    <source>
        <dbReference type="ARBA" id="ARBA00022692"/>
    </source>
</evidence>
<dbReference type="PANTHER" id="PTHR10590:SF4">
    <property type="entry name" value="SOLUTE CARRIER FAMILY 28 MEMBER 3"/>
    <property type="match status" value="1"/>
</dbReference>
<comment type="subcellular location">
    <subcellularLocation>
        <location evidence="1">Cell membrane</location>
        <topology evidence="1">Multi-pass membrane protein</topology>
    </subcellularLocation>
</comment>
<dbReference type="InterPro" id="IPR008276">
    <property type="entry name" value="C_nuclsd_transpt"/>
</dbReference>
<reference evidence="11 12" key="1">
    <citation type="submission" date="2016-05" db="EMBL/GenBank/DDBJ databases">
        <title>Genome sequencing of Vitellibacter soesokkakensis RSSK-12.</title>
        <authorList>
            <person name="Thevarajoo S."/>
            <person name="Selvaratnam C."/>
            <person name="Goh K.M."/>
            <person name="Chan K.-G."/>
            <person name="Chong C.S."/>
        </authorList>
    </citation>
    <scope>NUCLEOTIDE SEQUENCE [LARGE SCALE GENOMIC DNA]</scope>
    <source>
        <strain evidence="11 12">RSSK-12</strain>
    </source>
</reference>
<dbReference type="Pfam" id="PF07670">
    <property type="entry name" value="Gate"/>
    <property type="match status" value="1"/>
</dbReference>
<dbReference type="GO" id="GO:0005337">
    <property type="term" value="F:nucleoside transmembrane transporter activity"/>
    <property type="evidence" value="ECO:0007669"/>
    <property type="project" value="InterPro"/>
</dbReference>
<feature type="domain" description="Concentrative nucleoside transporter C-terminal" evidence="9">
    <location>
        <begin position="346"/>
        <end position="580"/>
    </location>
</feature>
<feature type="transmembrane region" description="Helical" evidence="7">
    <location>
        <begin position="242"/>
        <end position="261"/>
    </location>
</feature>
<proteinExistence type="inferred from homology"/>
<evidence type="ECO:0000256" key="2">
    <source>
        <dbReference type="ARBA" id="ARBA00009033"/>
    </source>
</evidence>
<evidence type="ECO:0000259" key="9">
    <source>
        <dbReference type="Pfam" id="PF07662"/>
    </source>
</evidence>
<feature type="transmembrane region" description="Helical" evidence="7">
    <location>
        <begin position="409"/>
        <end position="434"/>
    </location>
</feature>
<feature type="transmembrane region" description="Helical" evidence="7">
    <location>
        <begin position="564"/>
        <end position="583"/>
    </location>
</feature>
<name>A0A1A9LDN9_9FLAO</name>
<keyword evidence="3" id="KW-1003">Cell membrane</keyword>
<dbReference type="GO" id="GO:0005886">
    <property type="term" value="C:plasma membrane"/>
    <property type="evidence" value="ECO:0007669"/>
    <property type="project" value="UniProtKB-SubCell"/>
</dbReference>
<dbReference type="Pfam" id="PF01773">
    <property type="entry name" value="Nucleos_tra2_N"/>
    <property type="match status" value="1"/>
</dbReference>
<dbReference type="OrthoDB" id="9766455at2"/>
<dbReference type="GO" id="GO:0015293">
    <property type="term" value="F:symporter activity"/>
    <property type="evidence" value="ECO:0007669"/>
    <property type="project" value="TreeGrafter"/>
</dbReference>
<accession>A0A1A9LDN9</accession>
<gene>
    <name evidence="11" type="ORF">A7A78_13965</name>
</gene>
<organism evidence="11 12">
    <name type="scientific">Aequorivita soesokkakensis</name>
    <dbReference type="NCBI Taxonomy" id="1385699"/>
    <lineage>
        <taxon>Bacteria</taxon>
        <taxon>Pseudomonadati</taxon>
        <taxon>Bacteroidota</taxon>
        <taxon>Flavobacteriia</taxon>
        <taxon>Flavobacteriales</taxon>
        <taxon>Flavobacteriaceae</taxon>
        <taxon>Aequorivita</taxon>
    </lineage>
</organism>
<dbReference type="EMBL" id="LXIE01000031">
    <property type="protein sequence ID" value="OAD90812.1"/>
    <property type="molecule type" value="Genomic_DNA"/>
</dbReference>
<sequence>MQKFLVVTLALLCFGTVFGQSIERTWQFSEVKDNSGLSIININPEKDYLKLENGSFEYQMAGSDSLKSNGDYIFQNSLLVLFFNKPSDSIRRFRVTQVTDSTLSLSENNYEYQLKTPSIASASALESVAKSSEIIPSAGFSMQSLWRGILGMISLIIIAFLFSSNKKAINWKTVGIGLAFQLIIAISVLKVNFVKIIFEWIGQRFIDVLNYTRAGSEFLFGGMIDINSFGFIFAFQVLPTIIFFSALTSVLFYFGIIQVVVKGMGWLLTKLLNISGAESLSVAGNIFLGQTEAPLLIKAYLEKMNKSEMLLVMIGGMATVAGAVLAAYIGFLGGDDPELRLTFAKHLLAASVMAAPGAIVISKILYPQTESINTDVKVSSDKIGSNFLDAIANGTTEGLKLAVNVGAMLLVFVAFIAMFNGILGALASFDGFTIQTLNINWHFMSLNEVIAKNTAYDGLSLEFILGSVFAPLMWLIGVAKEDMFMMGQLLGIKLAASEFIGYIQLAELKNVSNELHLNYEKSIIMATYMLCGFANFASIGIQIGGIGSLAPGQRKTLSKFGMKALIGGTIASLISATIAGMIIG</sequence>
<evidence type="ECO:0000259" key="10">
    <source>
        <dbReference type="Pfam" id="PF07670"/>
    </source>
</evidence>
<evidence type="ECO:0000259" key="8">
    <source>
        <dbReference type="Pfam" id="PF01773"/>
    </source>
</evidence>
<feature type="transmembrane region" description="Helical" evidence="7">
    <location>
        <begin position="145"/>
        <end position="162"/>
    </location>
</feature>
<keyword evidence="4 7" id="KW-0812">Transmembrane</keyword>
<dbReference type="STRING" id="1385699.A7A78_13965"/>
<evidence type="ECO:0000256" key="7">
    <source>
        <dbReference type="SAM" id="Phobius"/>
    </source>
</evidence>
<dbReference type="InterPro" id="IPR011657">
    <property type="entry name" value="CNT_C_dom"/>
</dbReference>
<dbReference type="Proteomes" id="UP000077552">
    <property type="component" value="Unassembled WGS sequence"/>
</dbReference>
<dbReference type="InterPro" id="IPR002668">
    <property type="entry name" value="CNT_N_dom"/>
</dbReference>
<keyword evidence="12" id="KW-1185">Reference proteome</keyword>
<dbReference type="AlphaFoldDB" id="A0A1A9LDN9"/>
<dbReference type="RefSeq" id="WP_068762441.1">
    <property type="nucleotide sequence ID" value="NZ_LXIE01000031.1"/>
</dbReference>
<protein>
    <submittedName>
        <fullName evidence="11">Na+ dependent nucleoside transporter</fullName>
    </submittedName>
</protein>
<comment type="caution">
    <text evidence="11">The sequence shown here is derived from an EMBL/GenBank/DDBJ whole genome shotgun (WGS) entry which is preliminary data.</text>
</comment>
<feature type="transmembrane region" description="Helical" evidence="7">
    <location>
        <begin position="309"/>
        <end position="331"/>
    </location>
</feature>
<evidence type="ECO:0000256" key="6">
    <source>
        <dbReference type="ARBA" id="ARBA00023136"/>
    </source>
</evidence>
<feature type="domain" description="Nucleoside transporter/FeoB GTPase Gate" evidence="10">
    <location>
        <begin position="234"/>
        <end position="333"/>
    </location>
</feature>
<evidence type="ECO:0000313" key="12">
    <source>
        <dbReference type="Proteomes" id="UP000077552"/>
    </source>
</evidence>
<evidence type="ECO:0000313" key="11">
    <source>
        <dbReference type="EMBL" id="OAD90812.1"/>
    </source>
</evidence>
<dbReference type="InterPro" id="IPR011642">
    <property type="entry name" value="Gate_dom"/>
</dbReference>
<feature type="transmembrane region" description="Helical" evidence="7">
    <location>
        <begin position="343"/>
        <end position="366"/>
    </location>
</feature>
<feature type="transmembrane region" description="Helical" evidence="7">
    <location>
        <begin position="454"/>
        <end position="476"/>
    </location>
</feature>
<dbReference type="PANTHER" id="PTHR10590">
    <property type="entry name" value="SODIUM/NUCLEOSIDE COTRANSPORTER"/>
    <property type="match status" value="1"/>
</dbReference>
<keyword evidence="5 7" id="KW-1133">Transmembrane helix</keyword>
<feature type="transmembrane region" description="Helical" evidence="7">
    <location>
        <begin position="523"/>
        <end position="543"/>
    </location>
</feature>
<comment type="similarity">
    <text evidence="2">Belongs to the concentrative nucleoside transporter (CNT) (TC 2.A.41) family.</text>
</comment>
<evidence type="ECO:0000256" key="3">
    <source>
        <dbReference type="ARBA" id="ARBA00022475"/>
    </source>
</evidence>
<dbReference type="Pfam" id="PF07662">
    <property type="entry name" value="Nucleos_tra2_C"/>
    <property type="match status" value="1"/>
</dbReference>
<feature type="domain" description="Concentrative nucleoside transporter N-terminal" evidence="8">
    <location>
        <begin position="150"/>
        <end position="223"/>
    </location>
</feature>
<keyword evidence="6 7" id="KW-0472">Membrane</keyword>
<evidence type="ECO:0000256" key="5">
    <source>
        <dbReference type="ARBA" id="ARBA00022989"/>
    </source>
</evidence>
<evidence type="ECO:0000256" key="1">
    <source>
        <dbReference type="ARBA" id="ARBA00004651"/>
    </source>
</evidence>